<keyword evidence="1" id="KW-0040">ANK repeat</keyword>
<evidence type="ECO:0000256" key="1">
    <source>
        <dbReference type="PROSITE-ProRule" id="PRU00023"/>
    </source>
</evidence>
<dbReference type="Pfam" id="PF00023">
    <property type="entry name" value="Ank"/>
    <property type="match status" value="1"/>
</dbReference>
<reference evidence="2 3" key="1">
    <citation type="submission" date="2024-02" db="EMBL/GenBank/DDBJ databases">
        <authorList>
            <person name="Chen Y."/>
            <person name="Shah S."/>
            <person name="Dougan E. K."/>
            <person name="Thang M."/>
            <person name="Chan C."/>
        </authorList>
    </citation>
    <scope>NUCLEOTIDE SEQUENCE [LARGE SCALE GENOMIC DNA]</scope>
</reference>
<dbReference type="InterPro" id="IPR002110">
    <property type="entry name" value="Ankyrin_rpt"/>
</dbReference>
<feature type="repeat" description="ANK" evidence="1">
    <location>
        <begin position="7"/>
        <end position="39"/>
    </location>
</feature>
<protein>
    <submittedName>
        <fullName evidence="2">Uncharacterized protein</fullName>
    </submittedName>
</protein>
<evidence type="ECO:0000313" key="3">
    <source>
        <dbReference type="Proteomes" id="UP001642464"/>
    </source>
</evidence>
<dbReference type="InterPro" id="IPR036770">
    <property type="entry name" value="Ankyrin_rpt-contain_sf"/>
</dbReference>
<dbReference type="PROSITE" id="PS50088">
    <property type="entry name" value="ANK_REPEAT"/>
    <property type="match status" value="1"/>
</dbReference>
<keyword evidence="3" id="KW-1185">Reference proteome</keyword>
<proteinExistence type="predicted"/>
<dbReference type="EMBL" id="CAXAMM010017958">
    <property type="protein sequence ID" value="CAK9042439.1"/>
    <property type="molecule type" value="Genomic_DNA"/>
</dbReference>
<sequence>AMHGGQNDWTALHWAAAEGRQVLCARLLRDNADPAQADDTGKSTPGANVQGQVLHEGTCTDFLAEIAHPILCFLPAIVATAIEALKADGLTLIWQCQPSFCGFA</sequence>
<accession>A0ABP0LV87</accession>
<dbReference type="Gene3D" id="1.25.40.20">
    <property type="entry name" value="Ankyrin repeat-containing domain"/>
    <property type="match status" value="1"/>
</dbReference>
<comment type="caution">
    <text evidence="2">The sequence shown here is derived from an EMBL/GenBank/DDBJ whole genome shotgun (WGS) entry which is preliminary data.</text>
</comment>
<dbReference type="SUPFAM" id="SSF48403">
    <property type="entry name" value="Ankyrin repeat"/>
    <property type="match status" value="1"/>
</dbReference>
<evidence type="ECO:0000313" key="2">
    <source>
        <dbReference type="EMBL" id="CAK9042439.1"/>
    </source>
</evidence>
<name>A0ABP0LV87_9DINO</name>
<dbReference type="Proteomes" id="UP001642464">
    <property type="component" value="Unassembled WGS sequence"/>
</dbReference>
<feature type="non-terminal residue" evidence="2">
    <location>
        <position position="1"/>
    </location>
</feature>
<organism evidence="2 3">
    <name type="scientific">Durusdinium trenchii</name>
    <dbReference type="NCBI Taxonomy" id="1381693"/>
    <lineage>
        <taxon>Eukaryota</taxon>
        <taxon>Sar</taxon>
        <taxon>Alveolata</taxon>
        <taxon>Dinophyceae</taxon>
        <taxon>Suessiales</taxon>
        <taxon>Symbiodiniaceae</taxon>
        <taxon>Durusdinium</taxon>
    </lineage>
</organism>
<gene>
    <name evidence="2" type="ORF">SCF082_LOCUS24418</name>
</gene>